<dbReference type="OrthoDB" id="3168162at2759"/>
<accession>A0A8I5QJP4</accession>
<dbReference type="Ensembl" id="ENST00000693147.1">
    <property type="protein sequence ID" value="ENSP00000510358.1"/>
    <property type="gene ID" value="ENSG00000090054.16"/>
</dbReference>
<keyword evidence="2" id="KW-1185">Reference proteome</keyword>
<dbReference type="GeneTree" id="ENSGT00550000074872"/>
<gene>
    <name evidence="1" type="primary">SPTLC1</name>
</gene>
<organism evidence="1 2">
    <name type="scientific">Homo sapiens</name>
    <name type="common">Human</name>
    <dbReference type="NCBI Taxonomy" id="9606"/>
    <lineage>
        <taxon>Eukaryota</taxon>
        <taxon>Metazoa</taxon>
        <taxon>Chordata</taxon>
        <taxon>Craniata</taxon>
        <taxon>Vertebrata</taxon>
        <taxon>Euteleostomi</taxon>
        <taxon>Mammalia</taxon>
        <taxon>Eutheria</taxon>
        <taxon>Euarchontoglires</taxon>
        <taxon>Primates</taxon>
        <taxon>Haplorrhini</taxon>
        <taxon>Catarrhini</taxon>
        <taxon>Hominidae</taxon>
        <taxon>Homo</taxon>
    </lineage>
</organism>
<evidence type="ECO:0000313" key="1">
    <source>
        <dbReference type="Ensembl" id="ENSP00000510034.1"/>
    </source>
</evidence>
<dbReference type="Ensembl" id="ENST00000689401.1">
    <property type="protein sequence ID" value="ENSP00000510251.1"/>
    <property type="gene ID" value="ENSG00000090054.16"/>
</dbReference>
<dbReference type="OpenTargets" id="ENSG00000090054"/>
<dbReference type="HGNC" id="HGNC:11277">
    <property type="gene designation" value="SPTLC1"/>
</dbReference>
<protein>
    <submittedName>
        <fullName evidence="1">Serine palmitoyltransferase long chain base subunit 1</fullName>
    </submittedName>
</protein>
<proteinExistence type="predicted"/>
<reference evidence="1 2" key="2">
    <citation type="journal article" date="2004" name="Nature">
        <title>DNA sequence and analysis of human chromosome 9.</title>
        <authorList>
            <person name="Humphray S.J."/>
            <person name="Oliver K."/>
            <person name="Hunt A.R."/>
            <person name="Plumb R.W."/>
            <person name="Loveland J.E."/>
            <person name="Howe K.L."/>
            <person name="Andrews T.D."/>
            <person name="Searle S."/>
            <person name="Hunt S.E."/>
            <person name="Scott C.E."/>
            <person name="Jones M.C."/>
            <person name="Ainscough R."/>
            <person name="Almeida J.P."/>
            <person name="Ambrose K.D."/>
            <person name="Ashwell R.I."/>
            <person name="Babbage A.K."/>
            <person name="Babbage S."/>
            <person name="Bagguley C.L."/>
            <person name="Bailey J."/>
            <person name="Banerjee R."/>
            <person name="Barker D.J."/>
            <person name="Barlow K.F."/>
            <person name="Bates K."/>
            <person name="Beasley H."/>
            <person name="Beasley O."/>
            <person name="Bird C.P."/>
            <person name="Bray-Allen S."/>
            <person name="Brown A.J."/>
            <person name="Brown J.Y."/>
            <person name="Burford D."/>
            <person name="Burrill W."/>
            <person name="Burton J."/>
            <person name="Carder C."/>
            <person name="Carter N.P."/>
            <person name="Chapman J.C."/>
            <person name="Chen Y."/>
            <person name="Clarke G."/>
            <person name="Clark S.Y."/>
            <person name="Clee C.M."/>
            <person name="Clegg S."/>
            <person name="Collier R.E."/>
            <person name="Corby N."/>
            <person name="Crosier M."/>
            <person name="Cummings A.T."/>
            <person name="Davies J."/>
            <person name="Dhami P."/>
            <person name="Dunn M."/>
            <person name="Dutta I."/>
            <person name="Dyer L.W."/>
            <person name="Earthrowl M.E."/>
            <person name="Faulkner L."/>
            <person name="Fleming C.J."/>
            <person name="Frankish A."/>
            <person name="Frankland J.A."/>
            <person name="French L."/>
            <person name="Fricker D.G."/>
            <person name="Garner P."/>
            <person name="Garnett J."/>
            <person name="Ghori J."/>
            <person name="Gilbert J.G."/>
            <person name="Glison C."/>
            <person name="Grafham D.V."/>
            <person name="Gribble S."/>
            <person name="Griffiths C."/>
            <person name="Griffiths-Jones S."/>
            <person name="Grocock R."/>
            <person name="Guy J."/>
            <person name="Hall R.E."/>
            <person name="Hammond S."/>
            <person name="Harley J.L."/>
            <person name="Harrison E.S."/>
            <person name="Hart E.A."/>
            <person name="Heath P.D."/>
            <person name="Henderson C.D."/>
            <person name="Hopkins B.L."/>
            <person name="Howard P.J."/>
            <person name="Howden P.J."/>
            <person name="Huckle E."/>
            <person name="Johnson C."/>
            <person name="Johnson D."/>
            <person name="Joy A.A."/>
            <person name="Kay M."/>
            <person name="Keenan S."/>
            <person name="Kershaw J.K."/>
            <person name="Kimberley A.M."/>
            <person name="King A."/>
            <person name="Knights A."/>
            <person name="Laird G.K."/>
            <person name="Langford C."/>
            <person name="Lawlor S."/>
            <person name="Leongamornlert D.A."/>
            <person name="Leversha M."/>
            <person name="Lloyd C."/>
            <person name="Lloyd D.M."/>
            <person name="Lovell J."/>
            <person name="Martin S."/>
            <person name="Mashreghi-Mohammadi M."/>
            <person name="Matthews L."/>
            <person name="McLaren S."/>
            <person name="McLay K.E."/>
            <person name="McMurray A."/>
            <person name="Milne S."/>
            <person name="Nickerson T."/>
            <person name="Nisbett J."/>
            <person name="Nordsiek G."/>
            <person name="Pearce A.V."/>
            <person name="Peck A.I."/>
            <person name="Porter K.M."/>
            <person name="Pandian R."/>
            <person name="Pelan S."/>
            <person name="Phillimore B."/>
            <person name="Povey S."/>
            <person name="Ramsey Y."/>
            <person name="Rand V."/>
            <person name="Scharfe M."/>
            <person name="Sehra H.K."/>
            <person name="Shownkeen R."/>
            <person name="Sims S.K."/>
            <person name="Skuce C.D."/>
            <person name="Smith M."/>
            <person name="Steward C.A."/>
            <person name="Swarbreck D."/>
            <person name="Sycamore N."/>
            <person name="Tester J."/>
            <person name="Thorpe A."/>
            <person name="Tracey A."/>
            <person name="Tromans A."/>
            <person name="Thomas D.W."/>
            <person name="Wall M."/>
            <person name="Wallis J.M."/>
            <person name="West A.P."/>
            <person name="Whitehead S.L."/>
            <person name="Willey D.L."/>
            <person name="Williams S.A."/>
            <person name="Wilming L."/>
            <person name="Wray P.W."/>
            <person name="Young L."/>
            <person name="Ashurst J.L."/>
            <person name="Coulson A."/>
            <person name="Blocker H."/>
            <person name="Durbin R."/>
            <person name="Sulston J.E."/>
            <person name="Hubbard T."/>
            <person name="Jackson M.J."/>
            <person name="Bentley D.R."/>
            <person name="Beck S."/>
            <person name="Rogers J."/>
            <person name="Dunham I."/>
        </authorList>
    </citation>
    <scope>NUCLEOTIDE SEQUENCE [LARGE SCALE GENOMIC DNA]</scope>
</reference>
<reference evidence="1" key="4">
    <citation type="submission" date="2025-05" db="UniProtKB">
        <authorList>
            <consortium name="Ensembl"/>
        </authorList>
    </citation>
    <scope>IDENTIFICATION</scope>
</reference>
<dbReference type="EMBL" id="AL391219">
    <property type="status" value="NOT_ANNOTATED_CDS"/>
    <property type="molecule type" value="Genomic_DNA"/>
</dbReference>
<dbReference type="AlphaFoldDB" id="A0A8I5QJP4"/>
<dbReference type="Ensembl" id="ENST00000488921.6">
    <property type="protein sequence ID" value="ENSP00000510034.1"/>
    <property type="gene ID" value="ENSG00000090054.16"/>
</dbReference>
<reference evidence="1" key="3">
    <citation type="journal article" date="2004" name="Nature">
        <title>Finishing the euchromatic sequence of the human genome.</title>
        <authorList>
            <consortium name="International Human Genome Sequencing Consortium"/>
        </authorList>
    </citation>
    <scope>NUCLEOTIDE SEQUENCE [LARGE SCALE GENOMIC DNA]</scope>
</reference>
<sequence length="42" mass="4935">MATATEQWVLVEMVQALYELRKGTRVRGRRRQVCKNQSLDGR</sequence>
<evidence type="ECO:0000313" key="2">
    <source>
        <dbReference type="Proteomes" id="UP000005640"/>
    </source>
</evidence>
<name>A0A8I5QJP4_HUMAN</name>
<dbReference type="Ensembl" id="ENST00000689423.1">
    <property type="protein sequence ID" value="ENSP00000508519.1"/>
    <property type="gene ID" value="ENSG00000090054.16"/>
</dbReference>
<dbReference type="EMBL" id="AL354751">
    <property type="status" value="NOT_ANNOTATED_CDS"/>
    <property type="molecule type" value="Genomic_DNA"/>
</dbReference>
<reference evidence="1" key="1">
    <citation type="journal article" date="2001" name="Nature">
        <title>Initial sequencing and analysis of the human genome.</title>
        <authorList>
            <consortium name="International Human Genome Sequencing Consortium"/>
            <person name="Lander E.S."/>
            <person name="Linton L.M."/>
            <person name="Birren B."/>
            <person name="Nusbaum C."/>
            <person name="Zody M.C."/>
            <person name="Baldwin J."/>
            <person name="Devon K."/>
            <person name="Dewar K."/>
            <person name="Doyle M."/>
            <person name="FitzHugh W."/>
            <person name="Funke R."/>
            <person name="Gage D."/>
            <person name="Harris K."/>
            <person name="Heaford A."/>
            <person name="Howland J."/>
            <person name="Kann L."/>
            <person name="Lehoczky J."/>
            <person name="LeVine R."/>
            <person name="McEwan P."/>
            <person name="McKernan K."/>
            <person name="Meldrim J."/>
            <person name="Mesirov J.P."/>
            <person name="Miranda C."/>
            <person name="Morris W."/>
            <person name="Naylor J."/>
            <person name="Raymond C."/>
            <person name="Rosetti M."/>
            <person name="Santos R."/>
            <person name="Sheridan A."/>
            <person name="Sougnez C."/>
            <person name="Stange-Thomann N."/>
            <person name="Stojanovic N."/>
            <person name="Subramanian A."/>
            <person name="Wyman D."/>
            <person name="Rogers J."/>
            <person name="Sulston J."/>
            <person name="Ainscough R."/>
            <person name="Beck S."/>
            <person name="Bentley D."/>
            <person name="Burton J."/>
            <person name="Clee C."/>
            <person name="Carter N."/>
            <person name="Coulson A."/>
            <person name="Deadman R."/>
            <person name="Deloukas P."/>
            <person name="Dunham A."/>
            <person name="Dunham I."/>
            <person name="Durbin R."/>
            <person name="French L."/>
            <person name="Grafham D."/>
            <person name="Gregory S."/>
            <person name="Hubbard T."/>
            <person name="Humphray S."/>
            <person name="Hunt A."/>
            <person name="Jones M."/>
            <person name="Lloyd C."/>
            <person name="McMurray A."/>
            <person name="Matthews L."/>
            <person name="Mercer S."/>
            <person name="Milne S."/>
            <person name="Mullikin J.C."/>
            <person name="Mungall A."/>
            <person name="Plumb R."/>
            <person name="Ross M."/>
            <person name="Shownkeen R."/>
            <person name="Sims S."/>
            <person name="Waterston R.H."/>
            <person name="Wilson R.K."/>
            <person name="Hillier L.W."/>
            <person name="McPherson J.D."/>
            <person name="Marra M.A."/>
            <person name="Mardis E.R."/>
            <person name="Fulton L.A."/>
            <person name="Chinwalla A.T."/>
            <person name="Pepin K.H."/>
            <person name="Gish W.R."/>
            <person name="Chissoe S.L."/>
            <person name="Wendl M.C."/>
            <person name="Delehaunty K.D."/>
            <person name="Miner T.L."/>
            <person name="Delehaunty A."/>
            <person name="Kramer J.B."/>
            <person name="Cook L.L."/>
            <person name="Fulton R.S."/>
            <person name="Johnson D.L."/>
            <person name="Minx P.J."/>
            <person name="Clifton S.W."/>
            <person name="Hawkins T."/>
            <person name="Branscomb E."/>
            <person name="Predki P."/>
            <person name="Richardson P."/>
            <person name="Wenning S."/>
            <person name="Slezak T."/>
            <person name="Doggett N."/>
            <person name="Cheng J.F."/>
            <person name="Olsen A."/>
            <person name="Lucas S."/>
            <person name="Elkin C."/>
            <person name="Uberbacher E."/>
            <person name="Frazier M."/>
            <person name="Gibbs R.A."/>
            <person name="Muzny D.M."/>
            <person name="Scherer S.E."/>
            <person name="Bouck J.B."/>
            <person name="Sodergren E.J."/>
            <person name="Worley K.C."/>
            <person name="Rives C.M."/>
            <person name="Gorrell J.H."/>
            <person name="Metzker M.L."/>
            <person name="Naylor S.L."/>
            <person name="Kucherlapati R.S."/>
            <person name="Nelson D.L."/>
            <person name="Weinstock G.M."/>
            <person name="Sakaki Y."/>
            <person name="Fujiyama A."/>
            <person name="Hattori M."/>
            <person name="Yada T."/>
            <person name="Toyoda A."/>
            <person name="Itoh T."/>
            <person name="Kawagoe C."/>
            <person name="Watanabe H."/>
            <person name="Totoki Y."/>
            <person name="Taylor T."/>
            <person name="Weissenbach J."/>
            <person name="Heilig R."/>
            <person name="Saurin W."/>
            <person name="Artiguenave F."/>
            <person name="Brottier P."/>
            <person name="Bruls T."/>
            <person name="Pelletier E."/>
            <person name="Robert C."/>
            <person name="Wincker P."/>
            <person name="Smith D.R."/>
            <person name="Doucette-Stamm L."/>
            <person name="Rubenfield M."/>
            <person name="Weinstock K."/>
            <person name="Lee H.M."/>
            <person name="Dubois J."/>
            <person name="Rosenthal A."/>
            <person name="Platzer M."/>
            <person name="Nyakatura G."/>
            <person name="Taudien S."/>
            <person name="Rump A."/>
            <person name="Yang H."/>
            <person name="Yu J."/>
            <person name="Wang J."/>
            <person name="Huang G."/>
            <person name="Gu J."/>
            <person name="Hood L."/>
            <person name="Rowen L."/>
            <person name="Madan A."/>
            <person name="Qin S."/>
            <person name="Davis R.W."/>
            <person name="Federspiel N.A."/>
            <person name="Abola A.P."/>
            <person name="Proctor M.J."/>
            <person name="Myers R.M."/>
            <person name="Schmutz J."/>
            <person name="Dickson M."/>
            <person name="Grimwood J."/>
            <person name="Cox D.R."/>
            <person name="Olson M.V."/>
            <person name="Kaul R."/>
            <person name="Raymond C."/>
            <person name="Shimizu N."/>
            <person name="Kawasaki K."/>
            <person name="Minoshima S."/>
            <person name="Evans G.A."/>
            <person name="Athanasiou M."/>
            <person name="Schultz R."/>
            <person name="Roe B.A."/>
            <person name="Chen F."/>
            <person name="Pan H."/>
            <person name="Ramser J."/>
            <person name="Lehrach H."/>
            <person name="Reinhardt R."/>
            <person name="McCombie W.R."/>
            <person name="de la Bastide M."/>
            <person name="Dedhia N."/>
            <person name="Blocker H."/>
            <person name="Hornischer K."/>
            <person name="Nordsiek G."/>
            <person name="Agarwala R."/>
            <person name="Aravind L."/>
            <person name="Bailey J.A."/>
            <person name="Bateman A."/>
            <person name="Batzoglou S."/>
            <person name="Birney E."/>
            <person name="Bork P."/>
            <person name="Brown D.G."/>
            <person name="Burge C.B."/>
            <person name="Cerutti L."/>
            <person name="Chen H.C."/>
            <person name="Church D."/>
            <person name="Clamp M."/>
            <person name="Copley R.R."/>
            <person name="Doerks T."/>
            <person name="Eddy S.R."/>
            <person name="Eichler E.E."/>
            <person name="Furey T.S."/>
            <person name="Galagan J."/>
            <person name="Gilbert J.G."/>
            <person name="Harmon C."/>
            <person name="Hayashizaki Y."/>
            <person name="Haussler D."/>
            <person name="Hermjakob H."/>
            <person name="Hokamp K."/>
            <person name="Jang W."/>
            <person name="Johnson L.S."/>
            <person name="Jones T.A."/>
            <person name="Kasif S."/>
            <person name="Kaspryzk A."/>
            <person name="Kennedy S."/>
            <person name="Kent W.J."/>
            <person name="Kitts P."/>
            <person name="Koonin E.V."/>
            <person name="Korf I."/>
            <person name="Kulp D."/>
            <person name="Lancet D."/>
            <person name="Lowe T.M."/>
            <person name="McLysaght A."/>
            <person name="Mikkelsen T."/>
            <person name="Moran J.V."/>
            <person name="Mulder N."/>
            <person name="Pollara V.J."/>
            <person name="Ponting C.P."/>
            <person name="Schuler G."/>
            <person name="Schultz J."/>
            <person name="Slater G."/>
            <person name="Smit A.F."/>
            <person name="Stupka E."/>
            <person name="Szustakowski J."/>
            <person name="Thierry-Mieg D."/>
            <person name="Thierry-Mieg J."/>
            <person name="Wagner L."/>
            <person name="Wallis J."/>
            <person name="Wheeler R."/>
            <person name="Williams A."/>
            <person name="Wolf Y.I."/>
            <person name="Wolfe K.H."/>
            <person name="Yang S.P."/>
            <person name="Yeh R.F."/>
            <person name="Collins F."/>
            <person name="Guyer M.S."/>
            <person name="Peterson J."/>
            <person name="Felsenfeld A."/>
            <person name="Wetterstrand K.A."/>
            <person name="Patrinos A."/>
            <person name="Morgan M.J."/>
            <person name="de Jong P."/>
            <person name="Catanese J.J."/>
            <person name="Osoegawa K."/>
            <person name="Shizuya H."/>
            <person name="Choi S."/>
            <person name="Chen Y.J."/>
        </authorList>
    </citation>
    <scope>NUCLEOTIDE SEQUENCE [LARGE SCALE GENOMIC DNA]</scope>
</reference>
<dbReference type="Proteomes" id="UP000005640">
    <property type="component" value="Chromosome 9"/>
</dbReference>